<dbReference type="Pfam" id="PF02464">
    <property type="entry name" value="CinA"/>
    <property type="match status" value="1"/>
</dbReference>
<dbReference type="Proteomes" id="UP001357485">
    <property type="component" value="Unassembled WGS sequence"/>
</dbReference>
<feature type="domain" description="CinA C-terminal" evidence="1">
    <location>
        <begin position="16"/>
        <end position="166"/>
    </location>
</feature>
<gene>
    <name evidence="2" type="ORF">LTR16_003662</name>
</gene>
<organism evidence="2 3">
    <name type="scientific">Cryomyces antarcticus</name>
    <dbReference type="NCBI Taxonomy" id="329879"/>
    <lineage>
        <taxon>Eukaryota</taxon>
        <taxon>Fungi</taxon>
        <taxon>Dikarya</taxon>
        <taxon>Ascomycota</taxon>
        <taxon>Pezizomycotina</taxon>
        <taxon>Dothideomycetes</taxon>
        <taxon>Dothideomycetes incertae sedis</taxon>
        <taxon>Cryomyces</taxon>
    </lineage>
</organism>
<proteinExistence type="predicted"/>
<evidence type="ECO:0000313" key="3">
    <source>
        <dbReference type="Proteomes" id="UP001357485"/>
    </source>
</evidence>
<keyword evidence="3" id="KW-1185">Reference proteome</keyword>
<evidence type="ECO:0000259" key="1">
    <source>
        <dbReference type="Pfam" id="PF02464"/>
    </source>
</evidence>
<evidence type="ECO:0000313" key="2">
    <source>
        <dbReference type="EMBL" id="KAK5201146.1"/>
    </source>
</evidence>
<accession>A0ABR0LPZ7</accession>
<dbReference type="InterPro" id="IPR036653">
    <property type="entry name" value="CinA-like_C"/>
</dbReference>
<sequence length="174" mass="18118">MASSDFPSSAVQGIVGEVAGMLKEKKETISVAETAAGGIISASLLSTPGASQFYKGGLTLYTLESRIAFAGWTQDSIKAYRGPTPDIVGGLAEHVRSTLGSTYTVCESGTAGPTGGQTKNRRPGYCALAVSCDKGTFTKEIDTGLGGDRQANMIRFAEEALRFVGEVIRGEAKL</sequence>
<dbReference type="InterPro" id="IPR008136">
    <property type="entry name" value="CinA_C"/>
</dbReference>
<reference evidence="2 3" key="1">
    <citation type="submission" date="2023-08" db="EMBL/GenBank/DDBJ databases">
        <title>Black Yeasts Isolated from many extreme environments.</title>
        <authorList>
            <person name="Coleine C."/>
            <person name="Stajich J.E."/>
            <person name="Selbmann L."/>
        </authorList>
    </citation>
    <scope>NUCLEOTIDE SEQUENCE [LARGE SCALE GENOMIC DNA]</scope>
    <source>
        <strain evidence="2 3">CCFEE 536</strain>
    </source>
</reference>
<dbReference type="SUPFAM" id="SSF142433">
    <property type="entry name" value="CinA-like"/>
    <property type="match status" value="1"/>
</dbReference>
<dbReference type="EMBL" id="JAVRRA010016819">
    <property type="protein sequence ID" value="KAK5201146.1"/>
    <property type="molecule type" value="Genomic_DNA"/>
</dbReference>
<dbReference type="Gene3D" id="3.90.950.20">
    <property type="entry name" value="CinA-like"/>
    <property type="match status" value="1"/>
</dbReference>
<name>A0ABR0LPZ7_9PEZI</name>
<comment type="caution">
    <text evidence="2">The sequence shown here is derived from an EMBL/GenBank/DDBJ whole genome shotgun (WGS) entry which is preliminary data.</text>
</comment>
<protein>
    <recommendedName>
        <fullName evidence="1">CinA C-terminal domain-containing protein</fullName>
    </recommendedName>
</protein>